<name>A0A2P5BLH4_PARAD</name>
<dbReference type="Proteomes" id="UP000237105">
    <property type="component" value="Unassembled WGS sequence"/>
</dbReference>
<dbReference type="EMBL" id="JXTB01000258">
    <property type="protein sequence ID" value="PON49610.1"/>
    <property type="molecule type" value="Genomic_DNA"/>
</dbReference>
<accession>A0A2P5BLH4</accession>
<comment type="caution">
    <text evidence="1">The sequence shown here is derived from an EMBL/GenBank/DDBJ whole genome shotgun (WGS) entry which is preliminary data.</text>
</comment>
<evidence type="ECO:0000313" key="1">
    <source>
        <dbReference type="EMBL" id="PON49610.1"/>
    </source>
</evidence>
<organism evidence="1 2">
    <name type="scientific">Parasponia andersonii</name>
    <name type="common">Sponia andersonii</name>
    <dbReference type="NCBI Taxonomy" id="3476"/>
    <lineage>
        <taxon>Eukaryota</taxon>
        <taxon>Viridiplantae</taxon>
        <taxon>Streptophyta</taxon>
        <taxon>Embryophyta</taxon>
        <taxon>Tracheophyta</taxon>
        <taxon>Spermatophyta</taxon>
        <taxon>Magnoliopsida</taxon>
        <taxon>eudicotyledons</taxon>
        <taxon>Gunneridae</taxon>
        <taxon>Pentapetalae</taxon>
        <taxon>rosids</taxon>
        <taxon>fabids</taxon>
        <taxon>Rosales</taxon>
        <taxon>Cannabaceae</taxon>
        <taxon>Parasponia</taxon>
    </lineage>
</organism>
<proteinExistence type="predicted"/>
<dbReference type="AlphaFoldDB" id="A0A2P5BLH4"/>
<protein>
    <submittedName>
        <fullName evidence="1">Uncharacterized protein</fullName>
    </submittedName>
</protein>
<sequence length="24" mass="3036">MTHHKPNRQMRIFPIEEGFSLRYF</sequence>
<gene>
    <name evidence="1" type="ORF">PanWU01x14_229260</name>
</gene>
<reference evidence="2" key="1">
    <citation type="submission" date="2016-06" db="EMBL/GenBank/DDBJ databases">
        <title>Parallel loss of symbiosis genes in relatives of nitrogen-fixing non-legume Parasponia.</title>
        <authorList>
            <person name="Van Velzen R."/>
            <person name="Holmer R."/>
            <person name="Bu F."/>
            <person name="Rutten L."/>
            <person name="Van Zeijl A."/>
            <person name="Liu W."/>
            <person name="Santuari L."/>
            <person name="Cao Q."/>
            <person name="Sharma T."/>
            <person name="Shen D."/>
            <person name="Roswanjaya Y."/>
            <person name="Wardhani T."/>
            <person name="Kalhor M.S."/>
            <person name="Jansen J."/>
            <person name="Van den Hoogen J."/>
            <person name="Gungor B."/>
            <person name="Hartog M."/>
            <person name="Hontelez J."/>
            <person name="Verver J."/>
            <person name="Yang W.-C."/>
            <person name="Schijlen E."/>
            <person name="Repin R."/>
            <person name="Schilthuizen M."/>
            <person name="Schranz E."/>
            <person name="Heidstra R."/>
            <person name="Miyata K."/>
            <person name="Fedorova E."/>
            <person name="Kohlen W."/>
            <person name="Bisseling T."/>
            <person name="Smit S."/>
            <person name="Geurts R."/>
        </authorList>
    </citation>
    <scope>NUCLEOTIDE SEQUENCE [LARGE SCALE GENOMIC DNA]</scope>
    <source>
        <strain evidence="2">cv. WU1-14</strain>
    </source>
</reference>
<evidence type="ECO:0000313" key="2">
    <source>
        <dbReference type="Proteomes" id="UP000237105"/>
    </source>
</evidence>
<keyword evidence="2" id="KW-1185">Reference proteome</keyword>